<reference evidence="3 4" key="1">
    <citation type="journal article" date="2018" name="Sci. Rep.">
        <title>Raphidocelis subcapitata (=Pseudokirchneriella subcapitata) provides an insight into genome evolution and environmental adaptations in the Sphaeropleales.</title>
        <authorList>
            <person name="Suzuki S."/>
            <person name="Yamaguchi H."/>
            <person name="Nakajima N."/>
            <person name="Kawachi M."/>
        </authorList>
    </citation>
    <scope>NUCLEOTIDE SEQUENCE [LARGE SCALE GENOMIC DNA]</scope>
    <source>
        <strain evidence="3 4">NIES-35</strain>
    </source>
</reference>
<feature type="compositionally biased region" description="Polar residues" evidence="1">
    <location>
        <begin position="225"/>
        <end position="237"/>
    </location>
</feature>
<organism evidence="3 4">
    <name type="scientific">Raphidocelis subcapitata</name>
    <dbReference type="NCBI Taxonomy" id="307507"/>
    <lineage>
        <taxon>Eukaryota</taxon>
        <taxon>Viridiplantae</taxon>
        <taxon>Chlorophyta</taxon>
        <taxon>core chlorophytes</taxon>
        <taxon>Chlorophyceae</taxon>
        <taxon>CS clade</taxon>
        <taxon>Sphaeropleales</taxon>
        <taxon>Selenastraceae</taxon>
        <taxon>Raphidocelis</taxon>
    </lineage>
</organism>
<feature type="compositionally biased region" description="Basic residues" evidence="1">
    <location>
        <begin position="167"/>
        <end position="176"/>
    </location>
</feature>
<sequence>MWFKAAGILVFSAAGAFALLWEERRRDRGGSSGGGGGGGRADASRGGKGPAQDGARGKAPAAAAARLAASLGPAAAAIPPSELRPLASLVAAVQSARGWRGGRYHFAAAWARVEARAASDAGGGWEAAFDVAAMTPPRVASLLALIDEELLAGLAAGSLLGGPWKSSGKKAARQRQGRQQQQRGDGGGGGADSALPAAEGALERQARRRDSSAQPALPVAATGALPSQTRAQPTAQSPPLAPSQGQGRFPLPVRVVDAPWQDFLAHTDDDGGLALNRPRWDKVIAPSAPVNCEGVVCTSRLQVLMHTLAHELVHALVLRAFPAIDAASPAYLQDDRHGPIFALLNAQLFGHSSTALARCDARAALGGGA</sequence>
<evidence type="ECO:0000256" key="1">
    <source>
        <dbReference type="SAM" id="MobiDB-lite"/>
    </source>
</evidence>
<evidence type="ECO:0000256" key="2">
    <source>
        <dbReference type="SAM" id="SignalP"/>
    </source>
</evidence>
<feature type="chain" id="PRO_5016156016" description="SprT-like domain-containing protein" evidence="2">
    <location>
        <begin position="19"/>
        <end position="369"/>
    </location>
</feature>
<dbReference type="EMBL" id="BDRX01000139">
    <property type="protein sequence ID" value="GBF98916.1"/>
    <property type="molecule type" value="Genomic_DNA"/>
</dbReference>
<evidence type="ECO:0000313" key="4">
    <source>
        <dbReference type="Proteomes" id="UP000247498"/>
    </source>
</evidence>
<gene>
    <name evidence="3" type="ORF">Rsub_11708</name>
</gene>
<accession>A0A2V0PGM9</accession>
<keyword evidence="4" id="KW-1185">Reference proteome</keyword>
<keyword evidence="2" id="KW-0732">Signal</keyword>
<proteinExistence type="predicted"/>
<feature type="region of interest" description="Disordered" evidence="1">
    <location>
        <begin position="27"/>
        <end position="57"/>
    </location>
</feature>
<evidence type="ECO:0008006" key="5">
    <source>
        <dbReference type="Google" id="ProtNLM"/>
    </source>
</evidence>
<dbReference type="InParanoid" id="A0A2V0PGM9"/>
<dbReference type="OrthoDB" id="528589at2759"/>
<dbReference type="Proteomes" id="UP000247498">
    <property type="component" value="Unassembled WGS sequence"/>
</dbReference>
<evidence type="ECO:0000313" key="3">
    <source>
        <dbReference type="EMBL" id="GBF98916.1"/>
    </source>
</evidence>
<dbReference type="AlphaFoldDB" id="A0A2V0PGM9"/>
<protein>
    <recommendedName>
        <fullName evidence="5">SprT-like domain-containing protein</fullName>
    </recommendedName>
</protein>
<feature type="compositionally biased region" description="Basic and acidic residues" evidence="1">
    <location>
        <begin position="201"/>
        <end position="211"/>
    </location>
</feature>
<feature type="compositionally biased region" description="Gly residues" evidence="1">
    <location>
        <begin position="30"/>
        <end position="40"/>
    </location>
</feature>
<feature type="signal peptide" evidence="2">
    <location>
        <begin position="1"/>
        <end position="18"/>
    </location>
</feature>
<feature type="region of interest" description="Disordered" evidence="1">
    <location>
        <begin position="163"/>
        <end position="249"/>
    </location>
</feature>
<name>A0A2V0PGM9_9CHLO</name>
<comment type="caution">
    <text evidence="3">The sequence shown here is derived from an EMBL/GenBank/DDBJ whole genome shotgun (WGS) entry which is preliminary data.</text>
</comment>